<dbReference type="AlphaFoldDB" id="A0A084ESH5"/>
<dbReference type="GO" id="GO:0046943">
    <property type="term" value="F:carboxylic acid transmembrane transporter activity"/>
    <property type="evidence" value="ECO:0007669"/>
    <property type="project" value="TreeGrafter"/>
</dbReference>
<evidence type="ECO:0000259" key="6">
    <source>
        <dbReference type="PROSITE" id="PS50850"/>
    </source>
</evidence>
<gene>
    <name evidence="7" type="ORF">CP98_00958</name>
</gene>
<dbReference type="eggNOG" id="COG2814">
    <property type="taxonomic scope" value="Bacteria"/>
</dbReference>
<dbReference type="PATRIC" id="fig|13690.10.peg.995"/>
<feature type="transmembrane region" description="Helical" evidence="5">
    <location>
        <begin position="115"/>
        <end position="134"/>
    </location>
</feature>
<dbReference type="Gene3D" id="1.20.1250.20">
    <property type="entry name" value="MFS general substrate transporter like domains"/>
    <property type="match status" value="1"/>
</dbReference>
<reference evidence="7 8" key="1">
    <citation type="submission" date="2014-03" db="EMBL/GenBank/DDBJ databases">
        <title>Genome sequence of Sphingobium yanoikuyae B1.</title>
        <authorList>
            <person name="Gan H.M."/>
            <person name="Gan H.Y."/>
            <person name="Savka M.A."/>
        </authorList>
    </citation>
    <scope>NUCLEOTIDE SEQUENCE [LARGE SCALE GENOMIC DNA]</scope>
    <source>
        <strain evidence="7 8">B1</strain>
    </source>
</reference>
<evidence type="ECO:0000313" key="7">
    <source>
        <dbReference type="EMBL" id="KEZ20917.1"/>
    </source>
</evidence>
<evidence type="ECO:0000256" key="2">
    <source>
        <dbReference type="ARBA" id="ARBA00022692"/>
    </source>
</evidence>
<name>A0A084ESH5_SPHYA</name>
<feature type="transmembrane region" description="Helical" evidence="5">
    <location>
        <begin position="181"/>
        <end position="205"/>
    </location>
</feature>
<feature type="transmembrane region" description="Helical" evidence="5">
    <location>
        <begin position="20"/>
        <end position="44"/>
    </location>
</feature>
<protein>
    <submittedName>
        <fullName evidence="7">Arabinose efflux permease family protein</fullName>
    </submittedName>
</protein>
<dbReference type="EMBL" id="JGVR01000003">
    <property type="protein sequence ID" value="KEZ20917.1"/>
    <property type="molecule type" value="Genomic_DNA"/>
</dbReference>
<accession>A0A084ESH5</accession>
<feature type="transmembrane region" description="Helical" evidence="5">
    <location>
        <begin position="320"/>
        <end position="339"/>
    </location>
</feature>
<dbReference type="SUPFAM" id="SSF103473">
    <property type="entry name" value="MFS general substrate transporter"/>
    <property type="match status" value="1"/>
</dbReference>
<keyword evidence="4 5" id="KW-0472">Membrane</keyword>
<feature type="transmembrane region" description="Helical" evidence="5">
    <location>
        <begin position="56"/>
        <end position="76"/>
    </location>
</feature>
<dbReference type="PROSITE" id="PS00216">
    <property type="entry name" value="SUGAR_TRANSPORT_1"/>
    <property type="match status" value="1"/>
</dbReference>
<dbReference type="PROSITE" id="PS50850">
    <property type="entry name" value="MFS"/>
    <property type="match status" value="1"/>
</dbReference>
<evidence type="ECO:0000256" key="1">
    <source>
        <dbReference type="ARBA" id="ARBA00004141"/>
    </source>
</evidence>
<comment type="subcellular location">
    <subcellularLocation>
        <location evidence="1">Membrane</location>
        <topology evidence="1">Multi-pass membrane protein</topology>
    </subcellularLocation>
</comment>
<dbReference type="Proteomes" id="UP000028534">
    <property type="component" value="Unassembled WGS sequence"/>
</dbReference>
<evidence type="ECO:0000256" key="4">
    <source>
        <dbReference type="ARBA" id="ARBA00023136"/>
    </source>
</evidence>
<dbReference type="GO" id="GO:0005886">
    <property type="term" value="C:plasma membrane"/>
    <property type="evidence" value="ECO:0007669"/>
    <property type="project" value="TreeGrafter"/>
</dbReference>
<feature type="domain" description="Major facilitator superfamily (MFS) profile" evidence="6">
    <location>
        <begin position="22"/>
        <end position="434"/>
    </location>
</feature>
<feature type="transmembrane region" description="Helical" evidence="5">
    <location>
        <begin position="345"/>
        <end position="367"/>
    </location>
</feature>
<feature type="transmembrane region" description="Helical" evidence="5">
    <location>
        <begin position="146"/>
        <end position="169"/>
    </location>
</feature>
<dbReference type="InterPro" id="IPR020846">
    <property type="entry name" value="MFS_dom"/>
</dbReference>
<feature type="transmembrane region" description="Helical" evidence="5">
    <location>
        <begin position="285"/>
        <end position="308"/>
    </location>
</feature>
<dbReference type="InterPro" id="IPR036259">
    <property type="entry name" value="MFS_trans_sf"/>
</dbReference>
<evidence type="ECO:0000313" key="8">
    <source>
        <dbReference type="Proteomes" id="UP000028534"/>
    </source>
</evidence>
<dbReference type="PROSITE" id="PS00217">
    <property type="entry name" value="SUGAR_TRANSPORT_2"/>
    <property type="match status" value="1"/>
</dbReference>
<organism evidence="7 8">
    <name type="scientific">Sphingobium yanoikuyae</name>
    <name type="common">Sphingomonas yanoikuyae</name>
    <dbReference type="NCBI Taxonomy" id="13690"/>
    <lineage>
        <taxon>Bacteria</taxon>
        <taxon>Pseudomonadati</taxon>
        <taxon>Pseudomonadota</taxon>
        <taxon>Alphaproteobacteria</taxon>
        <taxon>Sphingomonadales</taxon>
        <taxon>Sphingomonadaceae</taxon>
        <taxon>Sphingobium</taxon>
    </lineage>
</organism>
<dbReference type="Pfam" id="PF07690">
    <property type="entry name" value="MFS_1"/>
    <property type="match status" value="1"/>
</dbReference>
<keyword evidence="3 5" id="KW-1133">Transmembrane helix</keyword>
<feature type="transmembrane region" description="Helical" evidence="5">
    <location>
        <begin position="88"/>
        <end position="109"/>
    </location>
</feature>
<sequence length="437" mass="44966">MSELDPRAIIAREPMHFRQIVAIAIATALNALDGFDVLSISFAAPGIAKDWGIDRAALGLVLSMELIGMGIGALILGAMADRIGRRPTILSCLVIMVSGMFLASTAQTVTILSAFRLFTGLGIGGMLAATNAIVAECSNARRRNLAVAIMAGGYPMGAIVGGSIASLLLGATGRWQSVFEFGAVLTACFIPIVLWLVPETIAFLLHKRPAGALAKINRTMVRQGRAPLDVLPPRDEAPQRFSFGQFFAPGIASVTLLLILAYFAHMMTFYFLVKWIPKIVVDMGFAAASAGGVLVWANVGGASGSIVLSLLTQKVGVRPLVIGAMICGAVVVAIFGQGFTTLASLSLIACIGGFFTNGATAGLYAVIAQSFPASLRAGGTGLVIGIGRAGAALGPIAAGLLFAGGASLSLVALLMGCGTLLGGIALSLVRYRENSIA</sequence>
<feature type="transmembrane region" description="Helical" evidence="5">
    <location>
        <begin position="379"/>
        <end position="402"/>
    </location>
</feature>
<dbReference type="InterPro" id="IPR011701">
    <property type="entry name" value="MFS"/>
</dbReference>
<keyword evidence="2 5" id="KW-0812">Transmembrane</keyword>
<dbReference type="InterPro" id="IPR005829">
    <property type="entry name" value="Sugar_transporter_CS"/>
</dbReference>
<evidence type="ECO:0000256" key="3">
    <source>
        <dbReference type="ARBA" id="ARBA00022989"/>
    </source>
</evidence>
<evidence type="ECO:0000256" key="5">
    <source>
        <dbReference type="SAM" id="Phobius"/>
    </source>
</evidence>
<comment type="caution">
    <text evidence="7">The sequence shown here is derived from an EMBL/GenBank/DDBJ whole genome shotgun (WGS) entry which is preliminary data.</text>
</comment>
<feature type="transmembrane region" description="Helical" evidence="5">
    <location>
        <begin position="408"/>
        <end position="429"/>
    </location>
</feature>
<dbReference type="PANTHER" id="PTHR23508:SF10">
    <property type="entry name" value="CARBOXYLIC ACID TRANSPORTER PROTEIN HOMOLOG"/>
    <property type="match status" value="1"/>
</dbReference>
<dbReference type="PANTHER" id="PTHR23508">
    <property type="entry name" value="CARBOXYLIC ACID TRANSPORTER PROTEIN HOMOLOG"/>
    <property type="match status" value="1"/>
</dbReference>
<feature type="transmembrane region" description="Helical" evidence="5">
    <location>
        <begin position="246"/>
        <end position="273"/>
    </location>
</feature>
<dbReference type="RefSeq" id="WP_037517442.1">
    <property type="nucleotide sequence ID" value="NZ_JGVR01000003.1"/>
</dbReference>
<proteinExistence type="predicted"/>